<comment type="caution">
    <text evidence="1">The sequence shown here is derived from an EMBL/GenBank/DDBJ whole genome shotgun (WGS) entry which is preliminary data.</text>
</comment>
<reference evidence="1" key="1">
    <citation type="submission" date="2018-11" db="EMBL/GenBank/DDBJ databases">
        <title>The sequence and de novo assembly of Larimichthys crocea genome using PacBio and Hi-C technologies.</title>
        <authorList>
            <person name="Xu P."/>
            <person name="Chen B."/>
            <person name="Zhou Z."/>
            <person name="Ke Q."/>
            <person name="Wu Y."/>
            <person name="Bai H."/>
            <person name="Pu F."/>
        </authorList>
    </citation>
    <scope>NUCLEOTIDE SEQUENCE</scope>
    <source>
        <tissue evidence="1">Muscle</tissue>
    </source>
</reference>
<gene>
    <name evidence="1" type="ORF">E3U43_001844</name>
</gene>
<dbReference type="EMBL" id="CM011680">
    <property type="protein sequence ID" value="TMS17775.1"/>
    <property type="molecule type" value="Genomic_DNA"/>
</dbReference>
<organism evidence="1 2">
    <name type="scientific">Larimichthys crocea</name>
    <name type="common">Large yellow croaker</name>
    <name type="synonym">Pseudosciaena crocea</name>
    <dbReference type="NCBI Taxonomy" id="215358"/>
    <lineage>
        <taxon>Eukaryota</taxon>
        <taxon>Metazoa</taxon>
        <taxon>Chordata</taxon>
        <taxon>Craniata</taxon>
        <taxon>Vertebrata</taxon>
        <taxon>Euteleostomi</taxon>
        <taxon>Actinopterygii</taxon>
        <taxon>Neopterygii</taxon>
        <taxon>Teleostei</taxon>
        <taxon>Neoteleostei</taxon>
        <taxon>Acanthomorphata</taxon>
        <taxon>Eupercaria</taxon>
        <taxon>Sciaenidae</taxon>
        <taxon>Larimichthys</taxon>
    </lineage>
</organism>
<protein>
    <submittedName>
        <fullName evidence="1">Uncharacterized protein</fullName>
    </submittedName>
</protein>
<evidence type="ECO:0000313" key="1">
    <source>
        <dbReference type="EMBL" id="TMS17775.1"/>
    </source>
</evidence>
<accession>A0ACD3REE3</accession>
<dbReference type="Proteomes" id="UP000793456">
    <property type="component" value="Chromosome VII"/>
</dbReference>
<name>A0ACD3REE3_LARCR</name>
<sequence length="116" mass="12871">MSSNMEKHLFNLKFAAKELQRNSKKCDKEERAEKAKVKQVSKSMSGVVKSMDATLKSMNLEKNEVDSLLHEMADEAGLDLNLELPSGQTSSLAASVASTEQDELSQRLARLRDQVS</sequence>
<keyword evidence="2" id="KW-1185">Reference proteome</keyword>
<evidence type="ECO:0000313" key="2">
    <source>
        <dbReference type="Proteomes" id="UP000793456"/>
    </source>
</evidence>
<proteinExistence type="predicted"/>